<comment type="subcellular location">
    <subcellularLocation>
        <location evidence="1">Membrane</location>
    </subcellularLocation>
</comment>
<keyword evidence="5" id="KW-0325">Glycoprotein</keyword>
<dbReference type="GO" id="GO:0001764">
    <property type="term" value="P:neuron migration"/>
    <property type="evidence" value="ECO:0000318"/>
    <property type="project" value="GO_Central"/>
</dbReference>
<dbReference type="FunFam" id="2.60.40.10:FF:000257">
    <property type="entry name" value="Dyslexia-associated protein KIAA0319-like"/>
    <property type="match status" value="1"/>
</dbReference>
<feature type="transmembrane region" description="Helical" evidence="6">
    <location>
        <begin position="625"/>
        <end position="650"/>
    </location>
</feature>
<keyword evidence="9" id="KW-1185">Reference proteome</keyword>
<dbReference type="PhylomeDB" id="A7S0H0"/>
<dbReference type="CDD" id="cd00146">
    <property type="entry name" value="PKD"/>
    <property type="match status" value="2"/>
</dbReference>
<dbReference type="InterPro" id="IPR022409">
    <property type="entry name" value="PKD/Chitinase_dom"/>
</dbReference>
<dbReference type="FunFam" id="2.60.40.10:FF:001655">
    <property type="entry name" value="Blast:Dyslexia-associated protein KIAA0319"/>
    <property type="match status" value="1"/>
</dbReference>
<evidence type="ECO:0000256" key="1">
    <source>
        <dbReference type="ARBA" id="ARBA00004370"/>
    </source>
</evidence>
<reference evidence="8 9" key="1">
    <citation type="journal article" date="2007" name="Science">
        <title>Sea anemone genome reveals ancestral eumetazoan gene repertoire and genomic organization.</title>
        <authorList>
            <person name="Putnam N.H."/>
            <person name="Srivastava M."/>
            <person name="Hellsten U."/>
            <person name="Dirks B."/>
            <person name="Chapman J."/>
            <person name="Salamov A."/>
            <person name="Terry A."/>
            <person name="Shapiro H."/>
            <person name="Lindquist E."/>
            <person name="Kapitonov V.V."/>
            <person name="Jurka J."/>
            <person name="Genikhovich G."/>
            <person name="Grigoriev I.V."/>
            <person name="Lucas S.M."/>
            <person name="Steele R.E."/>
            <person name="Finnerty J.R."/>
            <person name="Technau U."/>
            <person name="Martindale M.Q."/>
            <person name="Rokhsar D.S."/>
        </authorList>
    </citation>
    <scope>NUCLEOTIDE SEQUENCE [LARGE SCALE GENOMIC DNA]</scope>
    <source>
        <strain evidence="9">CH2 X CH6</strain>
    </source>
</reference>
<feature type="domain" description="PKD/Chitinase" evidence="7">
    <location>
        <begin position="103"/>
        <end position="196"/>
    </location>
</feature>
<feature type="domain" description="PKD/Chitinase" evidence="7">
    <location>
        <begin position="202"/>
        <end position="291"/>
    </location>
</feature>
<dbReference type="eggNOG" id="ENOG502QR8M">
    <property type="taxonomic scope" value="Eukaryota"/>
</dbReference>
<dbReference type="InterPro" id="IPR013783">
    <property type="entry name" value="Ig-like_fold"/>
</dbReference>
<dbReference type="SUPFAM" id="SSF49299">
    <property type="entry name" value="PKD domain"/>
    <property type="match status" value="4"/>
</dbReference>
<dbReference type="GO" id="GO:0031410">
    <property type="term" value="C:cytoplasmic vesicle"/>
    <property type="evidence" value="ECO:0000318"/>
    <property type="project" value="GO_Central"/>
</dbReference>
<feature type="domain" description="PKD/Chitinase" evidence="7">
    <location>
        <begin position="391"/>
        <end position="482"/>
    </location>
</feature>
<evidence type="ECO:0000313" key="8">
    <source>
        <dbReference type="EMBL" id="EDO42871.1"/>
    </source>
</evidence>
<name>A7S0H0_NEMVE</name>
<proteinExistence type="predicted"/>
<dbReference type="PANTHER" id="PTHR46182">
    <property type="entry name" value="FI19480P1"/>
    <property type="match status" value="1"/>
</dbReference>
<dbReference type="Proteomes" id="UP000001593">
    <property type="component" value="Unassembled WGS sequence"/>
</dbReference>
<dbReference type="EMBL" id="DS469560">
    <property type="protein sequence ID" value="EDO42871.1"/>
    <property type="molecule type" value="Genomic_DNA"/>
</dbReference>
<dbReference type="FunFam" id="2.60.40.10:FF:000061">
    <property type="entry name" value="Dyslexia-associated protein KIAA0319 homolog"/>
    <property type="match status" value="3"/>
</dbReference>
<protein>
    <recommendedName>
        <fullName evidence="7">PKD/Chitinase domain-containing protein</fullName>
    </recommendedName>
</protein>
<dbReference type="AlphaFoldDB" id="A7S0H0"/>
<keyword evidence="3 6" id="KW-1133">Transmembrane helix</keyword>
<dbReference type="InParanoid" id="A7S0H0"/>
<evidence type="ECO:0000256" key="3">
    <source>
        <dbReference type="ARBA" id="ARBA00022989"/>
    </source>
</evidence>
<sequence length="652" mass="71277">LLVSAGDNKVLTLPVNSIELYASAFPKETIDNHYTYHWQQISAPQGSHGYMEGKDTRRVILSKLSHIGTYQFKVTVTGANHAFGVAHVNVTVKPAPRVNKPPRADISPKEQTITLPTNEVVLDGSKSTDDDKIVEYKWEEMKGPLNDKNKMISQGADSPVLQLKSLVPGIYTFKLTVSDSDGETDSTTAVVTVNDEKDYPPVARAGNDVVLTLPVNHVVLYGNSSTDDKGIASYEWSKTPSSPAVGDMQGTNSPQLKVSNMVLGDYTFVLKVTDTGGQSATSRVTVVVQPEKNTPPVAKAGSDKDLVYPDDTTTLDAKGSYDDQKIVKYHWDQVSGPSSAEMSGADNQVVEVKKLTEGHYVFKLTVTDDKGLTGSGTVAVNVKKDVNQAPVARAGPDVVVHLPNRAAELDGSKSSDDHGIAQYLWTRDAKSPAAGDVINSSNHQAILRLSNLVEGMYKFKLTVLDAKGLKSSDEALLTVKEDEHSAHLVELFLDVDITKFTEENKGQLIRKLAVILDVQDEEIVVEHLKEAGTGHSMMVMFYVKAVGGAKDGQAVAETLKEKIENEEGFFEFRMLKVEPYICRNNCSFHGYCDRSTKLCVCESFWMQDIFKSSFGAKESNCDWSILYVTVIIFGIVMAIGGIIWGICFCMGR</sequence>
<dbReference type="InterPro" id="IPR056502">
    <property type="entry name" value="KIAA0319-like_C"/>
</dbReference>
<dbReference type="Pfam" id="PF23620">
    <property type="entry name" value="KIAA0319"/>
    <property type="match status" value="1"/>
</dbReference>
<dbReference type="STRING" id="45351.A7S0H0"/>
<gene>
    <name evidence="8" type="ORF">NEMVEDRAFT_v1g99701</name>
</gene>
<evidence type="ECO:0000256" key="4">
    <source>
        <dbReference type="ARBA" id="ARBA00023136"/>
    </source>
</evidence>
<keyword evidence="4 6" id="KW-0472">Membrane</keyword>
<dbReference type="OrthoDB" id="536372at2759"/>
<feature type="domain" description="PKD/Chitinase" evidence="7">
    <location>
        <begin position="2"/>
        <end position="95"/>
    </location>
</feature>
<evidence type="ECO:0000256" key="6">
    <source>
        <dbReference type="SAM" id="Phobius"/>
    </source>
</evidence>
<feature type="non-terminal residue" evidence="8">
    <location>
        <position position="652"/>
    </location>
</feature>
<evidence type="ECO:0000313" key="9">
    <source>
        <dbReference type="Proteomes" id="UP000001593"/>
    </source>
</evidence>
<feature type="domain" description="PKD/Chitinase" evidence="7">
    <location>
        <begin position="297"/>
        <end position="385"/>
    </location>
</feature>
<evidence type="ECO:0000256" key="5">
    <source>
        <dbReference type="ARBA" id="ARBA00023180"/>
    </source>
</evidence>
<keyword evidence="2 6" id="KW-0812">Transmembrane</keyword>
<dbReference type="SMART" id="SM00089">
    <property type="entry name" value="PKD"/>
    <property type="match status" value="5"/>
</dbReference>
<dbReference type="HOGENOM" id="CLU_009448_1_1_1"/>
<dbReference type="PANTHER" id="PTHR46182:SF2">
    <property type="entry name" value="FI19480P1"/>
    <property type="match status" value="1"/>
</dbReference>
<organism evidence="8 9">
    <name type="scientific">Nematostella vectensis</name>
    <name type="common">Starlet sea anemone</name>
    <dbReference type="NCBI Taxonomy" id="45351"/>
    <lineage>
        <taxon>Eukaryota</taxon>
        <taxon>Metazoa</taxon>
        <taxon>Cnidaria</taxon>
        <taxon>Anthozoa</taxon>
        <taxon>Hexacorallia</taxon>
        <taxon>Actiniaria</taxon>
        <taxon>Edwardsiidae</taxon>
        <taxon>Nematostella</taxon>
    </lineage>
</organism>
<dbReference type="Gene3D" id="2.60.40.10">
    <property type="entry name" value="Immunoglobulins"/>
    <property type="match status" value="5"/>
</dbReference>
<dbReference type="InterPro" id="IPR035986">
    <property type="entry name" value="PKD_dom_sf"/>
</dbReference>
<dbReference type="KEGG" id="nve:5514738"/>
<dbReference type="Pfam" id="PF22352">
    <property type="entry name" value="K319L-like_PKD"/>
    <property type="match status" value="5"/>
</dbReference>
<dbReference type="OMA" id="AYVIPDE"/>
<dbReference type="GO" id="GO:0016020">
    <property type="term" value="C:membrane"/>
    <property type="evidence" value="ECO:0000318"/>
    <property type="project" value="GO_Central"/>
</dbReference>
<evidence type="ECO:0000259" key="7">
    <source>
        <dbReference type="SMART" id="SM00089"/>
    </source>
</evidence>
<evidence type="ECO:0000256" key="2">
    <source>
        <dbReference type="ARBA" id="ARBA00022692"/>
    </source>
</evidence>
<dbReference type="InterPro" id="IPR029865">
    <property type="entry name" value="KIAA0319-like"/>
</dbReference>
<accession>A7S0H0</accession>